<dbReference type="InterPro" id="IPR050362">
    <property type="entry name" value="Cation-dep_OMT"/>
</dbReference>
<dbReference type="PANTHER" id="PTHR10509">
    <property type="entry name" value="O-METHYLTRANSFERASE-RELATED"/>
    <property type="match status" value="1"/>
</dbReference>
<evidence type="ECO:0000313" key="4">
    <source>
        <dbReference type="EMBL" id="SVA72164.1"/>
    </source>
</evidence>
<dbReference type="InterPro" id="IPR002935">
    <property type="entry name" value="SAM_O-MeTrfase"/>
</dbReference>
<organism evidence="4">
    <name type="scientific">marine metagenome</name>
    <dbReference type="NCBI Taxonomy" id="408172"/>
    <lineage>
        <taxon>unclassified sequences</taxon>
        <taxon>metagenomes</taxon>
        <taxon>ecological metagenomes</taxon>
    </lineage>
</organism>
<evidence type="ECO:0008006" key="5">
    <source>
        <dbReference type="Google" id="ProtNLM"/>
    </source>
</evidence>
<dbReference type="PANTHER" id="PTHR10509:SF14">
    <property type="entry name" value="CAFFEOYL-COA O-METHYLTRANSFERASE 3-RELATED"/>
    <property type="match status" value="1"/>
</dbReference>
<name>A0A381Y576_9ZZZZ</name>
<dbReference type="SUPFAM" id="SSF53335">
    <property type="entry name" value="S-adenosyl-L-methionine-dependent methyltransferases"/>
    <property type="match status" value="1"/>
</dbReference>
<dbReference type="InterPro" id="IPR029063">
    <property type="entry name" value="SAM-dependent_MTases_sf"/>
</dbReference>
<dbReference type="GO" id="GO:0008757">
    <property type="term" value="F:S-adenosylmethionine-dependent methyltransferase activity"/>
    <property type="evidence" value="ECO:0007669"/>
    <property type="project" value="TreeGrafter"/>
</dbReference>
<evidence type="ECO:0000256" key="1">
    <source>
        <dbReference type="ARBA" id="ARBA00022603"/>
    </source>
</evidence>
<keyword evidence="1" id="KW-0489">Methyltransferase</keyword>
<dbReference type="GO" id="GO:0008171">
    <property type="term" value="F:O-methyltransferase activity"/>
    <property type="evidence" value="ECO:0007669"/>
    <property type="project" value="InterPro"/>
</dbReference>
<dbReference type="EMBL" id="UINC01017414">
    <property type="protein sequence ID" value="SVA72164.1"/>
    <property type="molecule type" value="Genomic_DNA"/>
</dbReference>
<accession>A0A381Y576</accession>
<dbReference type="AlphaFoldDB" id="A0A381Y576"/>
<dbReference type="GO" id="GO:0032259">
    <property type="term" value="P:methylation"/>
    <property type="evidence" value="ECO:0007669"/>
    <property type="project" value="UniProtKB-KW"/>
</dbReference>
<sequence length="222" mass="24954">MSNTTIQLNEELYDYLLSVSLKEDEVLTSLRKTTSSMPGSRMQIAPDQGQFMAMLIKIMGAERLIEIGTYTGYSTLVCAMAMDKGQIIALDSDPVSTSVAKEFWKIAGVDHLIDFRLGDALVSLDKIINDEDGLSSFDFIFIDADKRNYKNYYEIGLQLLRENGIIIFDNVLWSGAVADSKDQNENTVALRELNDMLYKDNRIELSMIPVGDGLTIVRKKEQ</sequence>
<dbReference type="CDD" id="cd02440">
    <property type="entry name" value="AdoMet_MTases"/>
    <property type="match status" value="1"/>
</dbReference>
<evidence type="ECO:0000256" key="3">
    <source>
        <dbReference type="ARBA" id="ARBA00022691"/>
    </source>
</evidence>
<reference evidence="4" key="1">
    <citation type="submission" date="2018-05" db="EMBL/GenBank/DDBJ databases">
        <authorList>
            <person name="Lanie J.A."/>
            <person name="Ng W.-L."/>
            <person name="Kazmierczak K.M."/>
            <person name="Andrzejewski T.M."/>
            <person name="Davidsen T.M."/>
            <person name="Wayne K.J."/>
            <person name="Tettelin H."/>
            <person name="Glass J.I."/>
            <person name="Rusch D."/>
            <person name="Podicherti R."/>
            <person name="Tsui H.-C.T."/>
            <person name="Winkler M.E."/>
        </authorList>
    </citation>
    <scope>NUCLEOTIDE SEQUENCE</scope>
</reference>
<dbReference type="PROSITE" id="PS51682">
    <property type="entry name" value="SAM_OMT_I"/>
    <property type="match status" value="1"/>
</dbReference>
<dbReference type="Gene3D" id="3.40.50.150">
    <property type="entry name" value="Vaccinia Virus protein VP39"/>
    <property type="match status" value="1"/>
</dbReference>
<gene>
    <name evidence="4" type="ORF">METZ01_LOCUS125018</name>
</gene>
<evidence type="ECO:0000256" key="2">
    <source>
        <dbReference type="ARBA" id="ARBA00022679"/>
    </source>
</evidence>
<keyword evidence="3" id="KW-0949">S-adenosyl-L-methionine</keyword>
<dbReference type="Pfam" id="PF01596">
    <property type="entry name" value="Methyltransf_3"/>
    <property type="match status" value="1"/>
</dbReference>
<protein>
    <recommendedName>
        <fullName evidence="5">O-methyltransferase domain-containing protein</fullName>
    </recommendedName>
</protein>
<keyword evidence="2" id="KW-0808">Transferase</keyword>
<proteinExistence type="predicted"/>